<feature type="coiled-coil region" evidence="1">
    <location>
        <begin position="97"/>
        <end position="124"/>
    </location>
</feature>
<keyword evidence="3" id="KW-0472">Membrane</keyword>
<organism evidence="4 5">
    <name type="scientific">Streptomyces mutabilis</name>
    <dbReference type="NCBI Taxonomy" id="67332"/>
    <lineage>
        <taxon>Bacteria</taxon>
        <taxon>Bacillati</taxon>
        <taxon>Actinomycetota</taxon>
        <taxon>Actinomycetes</taxon>
        <taxon>Kitasatosporales</taxon>
        <taxon>Streptomycetaceae</taxon>
        <taxon>Streptomyces</taxon>
    </lineage>
</organism>
<protein>
    <submittedName>
        <fullName evidence="4">Uncharacterized protein</fullName>
    </submittedName>
</protein>
<dbReference type="Proteomes" id="UP000029095">
    <property type="component" value="Unassembled WGS sequence"/>
</dbReference>
<evidence type="ECO:0000313" key="4">
    <source>
        <dbReference type="EMBL" id="KFG72213.1"/>
    </source>
</evidence>
<evidence type="ECO:0000256" key="2">
    <source>
        <dbReference type="SAM" id="MobiDB-lite"/>
    </source>
</evidence>
<evidence type="ECO:0000256" key="3">
    <source>
        <dbReference type="SAM" id="Phobius"/>
    </source>
</evidence>
<gene>
    <name evidence="4" type="ORF">FM21_29025</name>
</gene>
<evidence type="ECO:0000256" key="1">
    <source>
        <dbReference type="SAM" id="Coils"/>
    </source>
</evidence>
<dbReference type="RefSeq" id="WP_043382143.1">
    <property type="nucleotide sequence ID" value="NZ_KN039947.1"/>
</dbReference>
<dbReference type="STRING" id="1915400.FM21_29025"/>
<evidence type="ECO:0000313" key="5">
    <source>
        <dbReference type="Proteomes" id="UP000029095"/>
    </source>
</evidence>
<feature type="transmembrane region" description="Helical" evidence="3">
    <location>
        <begin position="173"/>
        <end position="202"/>
    </location>
</feature>
<proteinExistence type="predicted"/>
<reference evidence="4 5" key="1">
    <citation type="submission" date="2014-05" db="EMBL/GenBank/DDBJ databases">
        <title>Complete genome sequence of the Streptomyces mutabilis TRM45540.</title>
        <authorList>
            <person name="Luo X."/>
            <person name="Zhang L."/>
        </authorList>
    </citation>
    <scope>NUCLEOTIDE SEQUENCE [LARGE SCALE GENOMIC DNA]</scope>
    <source>
        <strain evidence="4 5">TRM45540</strain>
    </source>
</reference>
<accession>A0A086MTJ5</accession>
<keyword evidence="3" id="KW-1133">Transmembrane helix</keyword>
<dbReference type="HOGENOM" id="CLU_663775_0_0_11"/>
<keyword evidence="1" id="KW-0175">Coiled coil</keyword>
<feature type="region of interest" description="Disordered" evidence="2">
    <location>
        <begin position="1"/>
        <end position="20"/>
    </location>
</feature>
<keyword evidence="3" id="KW-0812">Transmembrane</keyword>
<sequence>MARPVDWQPLADGDPVPGSVKDIEDEVGHMEKVAKKLRDQAEKLHKIAKKEGLKGKYSDKLTEGAAALGKKLDQTAERYEGVKKHLSGWAEDLRSVQAAADDALDLAKTDKEQAEQDLKKATDRYHHQADHYASLIEKAIDDDPLTDSWWDNVKDWIDKNADWLKVVIEVASYVATALAIAAIFVSGIGIGIVLAAGIAVLVARVVMAAAGQGSWADVALDVFALATMGLGRGAVTGLKAGQAATRAAAAAGAKKAATSTAKNGMSKAYGQAGRTLASRSASKAQKRAAREAIEQADALAAKAGAGAETVAAKAPLPKVGKMDIIKAGGDKDAAVAYKDIMKTRAAYAEHSGVHVASQGAEEYLRHSQQVFIAGQGIDLGGKALGASDTVTDKPYFEPFQDYKNMYTAEVGSTW</sequence>
<dbReference type="EMBL" id="JNFQ01000003">
    <property type="protein sequence ID" value="KFG72213.1"/>
    <property type="molecule type" value="Genomic_DNA"/>
</dbReference>
<comment type="caution">
    <text evidence="4">The sequence shown here is derived from an EMBL/GenBank/DDBJ whole genome shotgun (WGS) entry which is preliminary data.</text>
</comment>
<keyword evidence="5" id="KW-1185">Reference proteome</keyword>
<dbReference type="AlphaFoldDB" id="A0A086MTJ5"/>
<name>A0A086MTJ5_9ACTN</name>